<dbReference type="OrthoDB" id="1057137at2759"/>
<reference evidence="4" key="1">
    <citation type="journal article" date="2009" name="Genome Res.">
        <title>Comparative genomic analyses of the human fungal pathogens Coccidioides and their relatives.</title>
        <authorList>
            <person name="Sharpton T.J."/>
            <person name="Stajich J.E."/>
            <person name="Rounsley S.D."/>
            <person name="Gardner M.J."/>
            <person name="Wortman J.R."/>
            <person name="Jordar V.S."/>
            <person name="Maiti R."/>
            <person name="Kodira C.D."/>
            <person name="Neafsey D.E."/>
            <person name="Zeng Q."/>
            <person name="Hung C.-Y."/>
            <person name="McMahan C."/>
            <person name="Muszewska A."/>
            <person name="Grynberg M."/>
            <person name="Mandel M.A."/>
            <person name="Kellner E.M."/>
            <person name="Barker B.M."/>
            <person name="Galgiani J.N."/>
            <person name="Orbach M.J."/>
            <person name="Kirkland T.N."/>
            <person name="Cole G.T."/>
            <person name="Henn M.R."/>
            <person name="Birren B.W."/>
            <person name="Taylor J.W."/>
        </authorList>
    </citation>
    <scope>NUCLEOTIDE SEQUENCE [LARGE SCALE GENOMIC DNA]</scope>
    <source>
        <strain evidence="4">UAMH 1704</strain>
    </source>
</reference>
<proteinExistence type="predicted"/>
<sequence>MPARWDGASIVVADTVVISKPYRVEDCRSLMPENGGLEMERKKIELRNAFPDPPRAADSNPNASCPGGASASTPRDRDRDLRAAAVAVPRSNPRSSPQSNAPASGQRKGG</sequence>
<organism evidence="3 4">
    <name type="scientific">Uncinocarpus reesii (strain UAMH 1704)</name>
    <dbReference type="NCBI Taxonomy" id="336963"/>
    <lineage>
        <taxon>Eukaryota</taxon>
        <taxon>Fungi</taxon>
        <taxon>Dikarya</taxon>
        <taxon>Ascomycota</taxon>
        <taxon>Pezizomycotina</taxon>
        <taxon>Eurotiomycetes</taxon>
        <taxon>Eurotiomycetidae</taxon>
        <taxon>Onygenales</taxon>
        <taxon>Onygenaceae</taxon>
        <taxon>Uncinocarpus</taxon>
    </lineage>
</organism>
<keyword evidence="4" id="KW-1185">Reference proteome</keyword>
<dbReference type="InterPro" id="IPR047574">
    <property type="entry name" value="AD"/>
</dbReference>
<gene>
    <name evidence="3" type="ORF">UREG_01089</name>
</gene>
<dbReference type="eggNOG" id="KOG4401">
    <property type="taxonomic scope" value="Eukaryota"/>
</dbReference>
<dbReference type="VEuPathDB" id="FungiDB:UREG_01089"/>
<feature type="region of interest" description="Disordered" evidence="1">
    <location>
        <begin position="48"/>
        <end position="110"/>
    </location>
</feature>
<dbReference type="AlphaFoldDB" id="C4JG09"/>
<dbReference type="InterPro" id="IPR019181">
    <property type="entry name" value="LSM12_ABD"/>
</dbReference>
<dbReference type="PROSITE" id="PS52001">
    <property type="entry name" value="AD"/>
    <property type="match status" value="1"/>
</dbReference>
<name>C4JG09_UNCRE</name>
<evidence type="ECO:0000313" key="3">
    <source>
        <dbReference type="EMBL" id="EEP76240.1"/>
    </source>
</evidence>
<dbReference type="InParanoid" id="C4JG09"/>
<evidence type="ECO:0000259" key="2">
    <source>
        <dbReference type="PROSITE" id="PS52001"/>
    </source>
</evidence>
<dbReference type="Proteomes" id="UP000002058">
    <property type="component" value="Unassembled WGS sequence"/>
</dbReference>
<protein>
    <recommendedName>
        <fullName evidence="2">AD domain-containing protein</fullName>
    </recommendedName>
</protein>
<dbReference type="KEGG" id="ure:UREG_01089"/>
<dbReference type="GeneID" id="8440338"/>
<accession>C4JG09</accession>
<dbReference type="Pfam" id="PF09793">
    <property type="entry name" value="AD"/>
    <property type="match status" value="1"/>
</dbReference>
<dbReference type="RefSeq" id="XP_002541573.1">
    <property type="nucleotide sequence ID" value="XM_002541527.1"/>
</dbReference>
<feature type="domain" description="AD" evidence="2">
    <location>
        <begin position="1"/>
        <end position="54"/>
    </location>
</feature>
<evidence type="ECO:0000256" key="1">
    <source>
        <dbReference type="SAM" id="MobiDB-lite"/>
    </source>
</evidence>
<dbReference type="STRING" id="336963.C4JG09"/>
<evidence type="ECO:0000313" key="4">
    <source>
        <dbReference type="Proteomes" id="UP000002058"/>
    </source>
</evidence>
<feature type="compositionally biased region" description="Low complexity" evidence="1">
    <location>
        <begin position="83"/>
        <end position="104"/>
    </location>
</feature>
<dbReference type="EMBL" id="CH476615">
    <property type="protein sequence ID" value="EEP76240.1"/>
    <property type="molecule type" value="Genomic_DNA"/>
</dbReference>
<dbReference type="HOGENOM" id="CLU_2172930_0_0_1"/>